<dbReference type="Gene3D" id="3.50.50.60">
    <property type="entry name" value="FAD/NAD(P)-binding domain"/>
    <property type="match status" value="1"/>
</dbReference>
<name>A0A285USR1_9HYPH</name>
<protein>
    <submittedName>
        <fullName evidence="5">2-polyprenyl-6-methoxyphenol hydroxylase-like FAD-dependent oxidoreductase</fullName>
    </submittedName>
</protein>
<dbReference type="Gene3D" id="3.40.30.120">
    <property type="match status" value="1"/>
</dbReference>
<accession>A0A285USR1</accession>
<dbReference type="InterPro" id="IPR036188">
    <property type="entry name" value="FAD/NAD-bd_sf"/>
</dbReference>
<sequence length="476" mass="51644">MKNRFDVIVVGAGPVGLWIGCELKLARIDVAVIERRSEPTAQSRALTIHGRSLEVFALRGIADRLLSTGRPIPTGHYAVLDTRLDFSRFDTRFPYTLFIPQAVTEAKLEEHALELGVDLRRGVSVQGVENKGDQVHVATDTGELIADYVVGADGARSIVREQARIAYEGHDARNTLMLGDVVLGVPPAAPVVSVTNERGLVMMAPLGDGKHYRIVMVDPEQMHVPRSEPVTLDQLAKPVAHITGQEFEPRDPIWMSRFTDETRLAATYNKGRILLAGDAAHIHAPMGGQGMNVGLQDAMNLGWKLAAVVKGEAPATMLDSYTAERRPVGEALYANTLAQVGLVTRFDPATLALRATLNDLLGIPAVNRRLAGELSGFDVAYGSDAKAALSAGRLAEGVRIPDVDITVNETTSPIYSLLAKGNWLHIAFDAGVEASSPDWLRRERIRFVTAKPFDHAAFIGLRAVLVRPDGYVSSFE</sequence>
<evidence type="ECO:0000313" key="5">
    <source>
        <dbReference type="EMBL" id="SOC44823.1"/>
    </source>
</evidence>
<feature type="domain" description="FAD-binding" evidence="4">
    <location>
        <begin position="5"/>
        <end position="335"/>
    </location>
</feature>
<evidence type="ECO:0000313" key="6">
    <source>
        <dbReference type="Proteomes" id="UP000219167"/>
    </source>
</evidence>
<dbReference type="OrthoDB" id="9791689at2"/>
<dbReference type="AlphaFoldDB" id="A0A285USR1"/>
<dbReference type="Gene3D" id="3.30.70.2450">
    <property type="match status" value="1"/>
</dbReference>
<keyword evidence="3" id="KW-0274">FAD</keyword>
<dbReference type="PRINTS" id="PR00420">
    <property type="entry name" value="RNGMNOXGNASE"/>
</dbReference>
<keyword evidence="6" id="KW-1185">Reference proteome</keyword>
<dbReference type="GO" id="GO:0071949">
    <property type="term" value="F:FAD binding"/>
    <property type="evidence" value="ECO:0007669"/>
    <property type="project" value="InterPro"/>
</dbReference>
<dbReference type="InterPro" id="IPR002938">
    <property type="entry name" value="FAD-bd"/>
</dbReference>
<dbReference type="InterPro" id="IPR050641">
    <property type="entry name" value="RIFMO-like"/>
</dbReference>
<dbReference type="Pfam" id="PF21274">
    <property type="entry name" value="Rng_hyd_C"/>
    <property type="match status" value="1"/>
</dbReference>
<gene>
    <name evidence="5" type="ORF">SAMN05892877_113115</name>
</gene>
<evidence type="ECO:0000256" key="3">
    <source>
        <dbReference type="ARBA" id="ARBA00022827"/>
    </source>
</evidence>
<dbReference type="RefSeq" id="WP_097141644.1">
    <property type="nucleotide sequence ID" value="NZ_OBQD01000013.1"/>
</dbReference>
<dbReference type="PANTHER" id="PTHR43004">
    <property type="entry name" value="TRK SYSTEM POTASSIUM UPTAKE PROTEIN"/>
    <property type="match status" value="1"/>
</dbReference>
<reference evidence="5 6" key="1">
    <citation type="submission" date="2017-08" db="EMBL/GenBank/DDBJ databases">
        <authorList>
            <person name="de Groot N.N."/>
        </authorList>
    </citation>
    <scope>NUCLEOTIDE SEQUENCE [LARGE SCALE GENOMIC DNA]</scope>
    <source>
        <strain evidence="5 6">JC85</strain>
    </source>
</reference>
<evidence type="ECO:0000259" key="4">
    <source>
        <dbReference type="Pfam" id="PF01494"/>
    </source>
</evidence>
<dbReference type="PROSITE" id="PS51257">
    <property type="entry name" value="PROKAR_LIPOPROTEIN"/>
    <property type="match status" value="1"/>
</dbReference>
<comment type="cofactor">
    <cofactor evidence="1">
        <name>FAD</name>
        <dbReference type="ChEBI" id="CHEBI:57692"/>
    </cofactor>
</comment>
<dbReference type="Pfam" id="PF01494">
    <property type="entry name" value="FAD_binding_3"/>
    <property type="match status" value="1"/>
</dbReference>
<dbReference type="GO" id="GO:0016709">
    <property type="term" value="F:oxidoreductase activity, acting on paired donors, with incorporation or reduction of molecular oxygen, NAD(P)H as one donor, and incorporation of one atom of oxygen"/>
    <property type="evidence" value="ECO:0007669"/>
    <property type="project" value="UniProtKB-ARBA"/>
</dbReference>
<organism evidence="5 6">
    <name type="scientific">Rhizobium subbaraonis</name>
    <dbReference type="NCBI Taxonomy" id="908946"/>
    <lineage>
        <taxon>Bacteria</taxon>
        <taxon>Pseudomonadati</taxon>
        <taxon>Pseudomonadota</taxon>
        <taxon>Alphaproteobacteria</taxon>
        <taxon>Hyphomicrobiales</taxon>
        <taxon>Rhizobiaceae</taxon>
        <taxon>Rhizobium/Agrobacterium group</taxon>
        <taxon>Rhizobium</taxon>
    </lineage>
</organism>
<dbReference type="PANTHER" id="PTHR43004:SF19">
    <property type="entry name" value="BINDING MONOOXYGENASE, PUTATIVE (JCVI)-RELATED"/>
    <property type="match status" value="1"/>
</dbReference>
<dbReference type="SUPFAM" id="SSF51905">
    <property type="entry name" value="FAD/NAD(P)-binding domain"/>
    <property type="match status" value="1"/>
</dbReference>
<proteinExistence type="predicted"/>
<evidence type="ECO:0000256" key="1">
    <source>
        <dbReference type="ARBA" id="ARBA00001974"/>
    </source>
</evidence>
<evidence type="ECO:0000256" key="2">
    <source>
        <dbReference type="ARBA" id="ARBA00022630"/>
    </source>
</evidence>
<keyword evidence="2" id="KW-0285">Flavoprotein</keyword>
<dbReference type="EMBL" id="OBQD01000013">
    <property type="protein sequence ID" value="SOC44823.1"/>
    <property type="molecule type" value="Genomic_DNA"/>
</dbReference>
<dbReference type="Proteomes" id="UP000219167">
    <property type="component" value="Unassembled WGS sequence"/>
</dbReference>